<dbReference type="Gene3D" id="3.10.20.90">
    <property type="entry name" value="Phosphatidylinositol 3-kinase Catalytic Subunit, Chain A, domain 1"/>
    <property type="match status" value="1"/>
</dbReference>
<keyword evidence="4" id="KW-1185">Reference proteome</keyword>
<feature type="compositionally biased region" description="Pro residues" evidence="1">
    <location>
        <begin position="319"/>
        <end position="328"/>
    </location>
</feature>
<dbReference type="InterPro" id="IPR029071">
    <property type="entry name" value="Ubiquitin-like_domsf"/>
</dbReference>
<evidence type="ECO:0000313" key="4">
    <source>
        <dbReference type="Proteomes" id="UP000266841"/>
    </source>
</evidence>
<dbReference type="Gene3D" id="3.30.1370.110">
    <property type="match status" value="1"/>
</dbReference>
<comment type="caution">
    <text evidence="3">The sequence shown here is derived from an EMBL/GenBank/DDBJ whole genome shotgun (WGS) entry which is preliminary data.</text>
</comment>
<feature type="domain" description="Ubiquitin-like" evidence="2">
    <location>
        <begin position="237"/>
        <end position="311"/>
    </location>
</feature>
<sequence length="533" mass="59201">MARGTNKSSRSGASFVAGPKKACDERPMEERLQVGARWADSPASKRSSPDISTNTMSQQSIEYHWDTFKNHAAKQFLLGSGNHLSLSSLIDFFSRDDQYGFAEMSVNVGTAHTLALEYFNIGAYENAKALTLCGAFFKQCQSVDTPIDVMRTMRIKDDMNPVELPHFFQGIKASRDQIATSAYLQRMLPMKYTKMLGLTNHTRNTPDINYCDIVGRDWNNGDKPKRWQSDSDDHTEISVVFRSNDGSSKDEILVVKRSDVMKNLFSQFAEASGVSLRSQRFSRRGSTLFLSSVGKKSLDQMGLQDNDVIEVTSLISEPTPAPQPVPSPPKKKAGGKKKTQRKNNGKRSKKQTGAKYVANSSEQDKLAHSLKLTRVIEEMEPRLKLIRQQLNCSMLKRQSSKVKKLRPRSKSPDSVAFVPNPASDGLGGKAGKTSYQINVGINENLYFTSKNQSRRRSSATIDLHGFTKSEATDKLDEVLPSLVDEAMRGSYPFVISANIVCGGGRQELSETVATWIKRTKCVANAPKNSVMPQ</sequence>
<feature type="compositionally biased region" description="Polar residues" evidence="1">
    <location>
        <begin position="44"/>
        <end position="53"/>
    </location>
</feature>
<protein>
    <recommendedName>
        <fullName evidence="2">Ubiquitin-like domain-containing protein</fullName>
    </recommendedName>
</protein>
<dbReference type="CDD" id="cd01763">
    <property type="entry name" value="Ubl_SUMO_like"/>
    <property type="match status" value="1"/>
</dbReference>
<feature type="region of interest" description="Disordered" evidence="1">
    <location>
        <begin position="1"/>
        <end position="53"/>
    </location>
</feature>
<dbReference type="InterPro" id="IPR036063">
    <property type="entry name" value="Smr_dom_sf"/>
</dbReference>
<dbReference type="Proteomes" id="UP000266841">
    <property type="component" value="Unassembled WGS sequence"/>
</dbReference>
<dbReference type="EMBL" id="AGNL01015616">
    <property type="protein sequence ID" value="EJK65641.1"/>
    <property type="molecule type" value="Genomic_DNA"/>
</dbReference>
<evidence type="ECO:0000256" key="1">
    <source>
        <dbReference type="SAM" id="MobiDB-lite"/>
    </source>
</evidence>
<dbReference type="PROSITE" id="PS50053">
    <property type="entry name" value="UBIQUITIN_2"/>
    <property type="match status" value="1"/>
</dbReference>
<dbReference type="InterPro" id="IPR000626">
    <property type="entry name" value="Ubiquitin-like_dom"/>
</dbReference>
<evidence type="ECO:0000259" key="2">
    <source>
        <dbReference type="PROSITE" id="PS50053"/>
    </source>
</evidence>
<evidence type="ECO:0000313" key="3">
    <source>
        <dbReference type="EMBL" id="EJK65641.1"/>
    </source>
</evidence>
<feature type="compositionally biased region" description="Basic residues" evidence="1">
    <location>
        <begin position="398"/>
        <end position="409"/>
    </location>
</feature>
<proteinExistence type="predicted"/>
<feature type="compositionally biased region" description="Basic and acidic residues" evidence="1">
    <location>
        <begin position="21"/>
        <end position="32"/>
    </location>
</feature>
<accession>K0SXD6</accession>
<dbReference type="OrthoDB" id="53615at2759"/>
<dbReference type="SUPFAM" id="SSF54236">
    <property type="entry name" value="Ubiquitin-like"/>
    <property type="match status" value="1"/>
</dbReference>
<feature type="region of interest" description="Disordered" evidence="1">
    <location>
        <begin position="316"/>
        <end position="360"/>
    </location>
</feature>
<gene>
    <name evidence="3" type="ORF">THAOC_13478</name>
</gene>
<feature type="compositionally biased region" description="Polar residues" evidence="1">
    <location>
        <begin position="1"/>
        <end position="12"/>
    </location>
</feature>
<name>K0SXD6_THAOC</name>
<dbReference type="eggNOG" id="ENOG502TGEK">
    <property type="taxonomic scope" value="Eukaryota"/>
</dbReference>
<dbReference type="OMA" id="CDERPME"/>
<reference evidence="3 4" key="1">
    <citation type="journal article" date="2012" name="Genome Biol.">
        <title>Genome and low-iron response of an oceanic diatom adapted to chronic iron limitation.</title>
        <authorList>
            <person name="Lommer M."/>
            <person name="Specht M."/>
            <person name="Roy A.S."/>
            <person name="Kraemer L."/>
            <person name="Andreson R."/>
            <person name="Gutowska M.A."/>
            <person name="Wolf J."/>
            <person name="Bergner S.V."/>
            <person name="Schilhabel M.B."/>
            <person name="Klostermeier U.C."/>
            <person name="Beiko R.G."/>
            <person name="Rosenstiel P."/>
            <person name="Hippler M."/>
            <person name="Laroche J."/>
        </authorList>
    </citation>
    <scope>NUCLEOTIDE SEQUENCE [LARGE SCALE GENOMIC DNA]</scope>
    <source>
        <strain evidence="3 4">CCMP1005</strain>
    </source>
</reference>
<feature type="compositionally biased region" description="Basic residues" evidence="1">
    <location>
        <begin position="329"/>
        <end position="352"/>
    </location>
</feature>
<organism evidence="3 4">
    <name type="scientific">Thalassiosira oceanica</name>
    <name type="common">Marine diatom</name>
    <dbReference type="NCBI Taxonomy" id="159749"/>
    <lineage>
        <taxon>Eukaryota</taxon>
        <taxon>Sar</taxon>
        <taxon>Stramenopiles</taxon>
        <taxon>Ochrophyta</taxon>
        <taxon>Bacillariophyta</taxon>
        <taxon>Coscinodiscophyceae</taxon>
        <taxon>Thalassiosirophycidae</taxon>
        <taxon>Thalassiosirales</taxon>
        <taxon>Thalassiosiraceae</taxon>
        <taxon>Thalassiosira</taxon>
    </lineage>
</organism>
<dbReference type="AlphaFoldDB" id="K0SXD6"/>
<feature type="region of interest" description="Disordered" evidence="1">
    <location>
        <begin position="397"/>
        <end position="420"/>
    </location>
</feature>